<organism evidence="1 2">
    <name type="scientific">Streptomonospora arabica</name>
    <dbReference type="NCBI Taxonomy" id="412417"/>
    <lineage>
        <taxon>Bacteria</taxon>
        <taxon>Bacillati</taxon>
        <taxon>Actinomycetota</taxon>
        <taxon>Actinomycetes</taxon>
        <taxon>Streptosporangiales</taxon>
        <taxon>Nocardiopsidaceae</taxon>
        <taxon>Streptomonospora</taxon>
    </lineage>
</organism>
<accession>A0ABV9SNG2</accession>
<evidence type="ECO:0000313" key="2">
    <source>
        <dbReference type="Proteomes" id="UP001595858"/>
    </source>
</evidence>
<evidence type="ECO:0000313" key="1">
    <source>
        <dbReference type="EMBL" id="MFC4867904.1"/>
    </source>
</evidence>
<comment type="caution">
    <text evidence="1">The sequence shown here is derived from an EMBL/GenBank/DDBJ whole genome shotgun (WGS) entry which is preliminary data.</text>
</comment>
<reference evidence="2" key="1">
    <citation type="journal article" date="2019" name="Int. J. Syst. Evol. Microbiol.">
        <title>The Global Catalogue of Microorganisms (GCM) 10K type strain sequencing project: providing services to taxonomists for standard genome sequencing and annotation.</title>
        <authorList>
            <consortium name="The Broad Institute Genomics Platform"/>
            <consortium name="The Broad Institute Genome Sequencing Center for Infectious Disease"/>
            <person name="Wu L."/>
            <person name="Ma J."/>
        </authorList>
    </citation>
    <scope>NUCLEOTIDE SEQUENCE [LARGE SCALE GENOMIC DNA]</scope>
    <source>
        <strain evidence="2">CGMCC 4.7304</strain>
    </source>
</reference>
<dbReference type="EMBL" id="JBHSIY010000010">
    <property type="protein sequence ID" value="MFC4867904.1"/>
    <property type="molecule type" value="Genomic_DNA"/>
</dbReference>
<name>A0ABV9SNG2_9ACTN</name>
<proteinExistence type="predicted"/>
<dbReference type="RefSeq" id="WP_344145616.1">
    <property type="nucleotide sequence ID" value="NZ_BAAAQI010000014.1"/>
</dbReference>
<dbReference type="Proteomes" id="UP001595858">
    <property type="component" value="Unassembled WGS sequence"/>
</dbReference>
<sequence>MAWLVAGPLLVAGALLAWFGRRGTKAAPARHPTPEQNPVP</sequence>
<protein>
    <submittedName>
        <fullName evidence="1">Uncharacterized protein</fullName>
    </submittedName>
</protein>
<gene>
    <name evidence="1" type="ORF">ACFPCZ_14800</name>
</gene>
<keyword evidence="2" id="KW-1185">Reference proteome</keyword>